<feature type="transmembrane region" description="Helical" evidence="6">
    <location>
        <begin position="48"/>
        <end position="68"/>
    </location>
</feature>
<evidence type="ECO:0000256" key="1">
    <source>
        <dbReference type="ARBA" id="ARBA00004141"/>
    </source>
</evidence>
<evidence type="ECO:0000256" key="6">
    <source>
        <dbReference type="SAM" id="Phobius"/>
    </source>
</evidence>
<dbReference type="GO" id="GO:0055085">
    <property type="term" value="P:transmembrane transport"/>
    <property type="evidence" value="ECO:0007669"/>
    <property type="project" value="InterPro"/>
</dbReference>
<organism evidence="8 9">
    <name type="scientific">Jiangella alkaliphila</name>
    <dbReference type="NCBI Taxonomy" id="419479"/>
    <lineage>
        <taxon>Bacteria</taxon>
        <taxon>Bacillati</taxon>
        <taxon>Actinomycetota</taxon>
        <taxon>Actinomycetes</taxon>
        <taxon>Jiangellales</taxon>
        <taxon>Jiangellaceae</taxon>
        <taxon>Jiangella</taxon>
    </lineage>
</organism>
<dbReference type="Proteomes" id="UP000182977">
    <property type="component" value="Chromosome I"/>
</dbReference>
<keyword evidence="4 6" id="KW-0472">Membrane</keyword>
<reference evidence="9" key="1">
    <citation type="submission" date="2016-10" db="EMBL/GenBank/DDBJ databases">
        <authorList>
            <person name="Varghese N."/>
            <person name="Submissions S."/>
        </authorList>
    </citation>
    <scope>NUCLEOTIDE SEQUENCE [LARGE SCALE GENOMIC DNA]</scope>
    <source>
        <strain evidence="9">DSM 45079</strain>
    </source>
</reference>
<dbReference type="AlphaFoldDB" id="A0A1H2LDB7"/>
<dbReference type="InterPro" id="IPR002645">
    <property type="entry name" value="STAS_dom"/>
</dbReference>
<evidence type="ECO:0000256" key="4">
    <source>
        <dbReference type="ARBA" id="ARBA00023136"/>
    </source>
</evidence>
<evidence type="ECO:0000313" key="9">
    <source>
        <dbReference type="Proteomes" id="UP000182977"/>
    </source>
</evidence>
<dbReference type="OrthoDB" id="9771198at2"/>
<feature type="transmembrane region" description="Helical" evidence="6">
    <location>
        <begin position="185"/>
        <end position="204"/>
    </location>
</feature>
<comment type="subcellular location">
    <subcellularLocation>
        <location evidence="1">Membrane</location>
        <topology evidence="1">Multi-pass membrane protein</topology>
    </subcellularLocation>
</comment>
<dbReference type="EMBL" id="LT629791">
    <property type="protein sequence ID" value="SDU78814.1"/>
    <property type="molecule type" value="Genomic_DNA"/>
</dbReference>
<dbReference type="PROSITE" id="PS50801">
    <property type="entry name" value="STAS"/>
    <property type="match status" value="1"/>
</dbReference>
<keyword evidence="2 6" id="KW-0812">Transmembrane</keyword>
<evidence type="ECO:0000256" key="5">
    <source>
        <dbReference type="SAM" id="MobiDB-lite"/>
    </source>
</evidence>
<feature type="domain" description="STAS" evidence="7">
    <location>
        <begin position="454"/>
        <end position="561"/>
    </location>
</feature>
<feature type="transmembrane region" description="Helical" evidence="6">
    <location>
        <begin position="388"/>
        <end position="416"/>
    </location>
</feature>
<keyword evidence="9" id="KW-1185">Reference proteome</keyword>
<name>A0A1H2LDB7_9ACTN</name>
<gene>
    <name evidence="8" type="ORF">SAMN04488563_5864</name>
</gene>
<dbReference type="GO" id="GO:0016020">
    <property type="term" value="C:membrane"/>
    <property type="evidence" value="ECO:0007669"/>
    <property type="project" value="UniProtKB-SubCell"/>
</dbReference>
<dbReference type="InterPro" id="IPR011547">
    <property type="entry name" value="SLC26A/SulP_dom"/>
</dbReference>
<evidence type="ECO:0000259" key="7">
    <source>
        <dbReference type="PROSITE" id="PS50801"/>
    </source>
</evidence>
<dbReference type="PANTHER" id="PTHR11814">
    <property type="entry name" value="SULFATE TRANSPORTER"/>
    <property type="match status" value="1"/>
</dbReference>
<feature type="transmembrane region" description="Helical" evidence="6">
    <location>
        <begin position="211"/>
        <end position="231"/>
    </location>
</feature>
<feature type="transmembrane region" description="Helical" evidence="6">
    <location>
        <begin position="338"/>
        <end position="368"/>
    </location>
</feature>
<protein>
    <submittedName>
        <fullName evidence="8">Sulfate permease, SulP family</fullName>
    </submittedName>
</protein>
<proteinExistence type="predicted"/>
<feature type="transmembrane region" description="Helical" evidence="6">
    <location>
        <begin position="106"/>
        <end position="126"/>
    </location>
</feature>
<feature type="transmembrane region" description="Helical" evidence="6">
    <location>
        <begin position="138"/>
        <end position="156"/>
    </location>
</feature>
<keyword evidence="3 6" id="KW-1133">Transmembrane helix</keyword>
<sequence length="598" mass="60777">MAGLRDTVSRAVTSTGAWLRSVRPDRRHLRADTVAAVPSAVGSVPDGMASAALIGVNPVIGLYASIIGPIAGGLTTSTRMMVVATTTAAALAAASALEGVDATDRPAALFLLTIIAGVLMIAAGLLRLGRYARFVSHSVMTGFLTGVAASIILGQLSELTGAEVSGATNVAKAIDLITHPGRIDVASLGIGLSVLGILFGLMATRWATMSPFVALVVPTVVVVAFGLDSVAQVRDTGEIPREIPLPALPELGLLSLDVVVGAAAVAVIVLVQGAGVSEAAPNPDGTPSRANQDFIAQGVANVAVGFFRGQPVGGSVSGTALNVAMGARTRWAAILSGALLLPIVAIFAGLVGLVPMPVLAGVLIFAAVGSIKPEVIAAIWRTGGTSQIALVTTFVATLFLPVAAAVGIGVALSLLLQLNQEAMDLRVVELVAQPDGRFLERPAPSRLTSGRATVLDVYGSLLYAGSRTLQVRLPDPAGSAGAAVVIRLHGRTTLGATFYRVARDYARKLAAADGRLYLSGLDADLLDQLRRAGGLDLAGPVRAVAATDVIGESTRQALHDADAWLVRHRAEADSPGSGGDGSGRPSNDEGTGQPPVDG</sequence>
<dbReference type="STRING" id="419479.SAMN04488563_5864"/>
<evidence type="ECO:0000313" key="8">
    <source>
        <dbReference type="EMBL" id="SDU78814.1"/>
    </source>
</evidence>
<dbReference type="InterPro" id="IPR001902">
    <property type="entry name" value="SLC26A/SulP_fam"/>
</dbReference>
<evidence type="ECO:0000256" key="3">
    <source>
        <dbReference type="ARBA" id="ARBA00022989"/>
    </source>
</evidence>
<dbReference type="Gene3D" id="3.30.750.24">
    <property type="entry name" value="STAS domain"/>
    <property type="match status" value="1"/>
</dbReference>
<accession>A0A1H2LDB7</accession>
<feature type="transmembrane region" description="Helical" evidence="6">
    <location>
        <begin position="251"/>
        <end position="271"/>
    </location>
</feature>
<evidence type="ECO:0000256" key="2">
    <source>
        <dbReference type="ARBA" id="ARBA00022692"/>
    </source>
</evidence>
<dbReference type="InterPro" id="IPR036513">
    <property type="entry name" value="STAS_dom_sf"/>
</dbReference>
<feature type="transmembrane region" description="Helical" evidence="6">
    <location>
        <begin position="80"/>
        <end position="100"/>
    </location>
</feature>
<dbReference type="Pfam" id="PF00916">
    <property type="entry name" value="Sulfate_transp"/>
    <property type="match status" value="1"/>
</dbReference>
<feature type="region of interest" description="Disordered" evidence="5">
    <location>
        <begin position="569"/>
        <end position="598"/>
    </location>
</feature>